<gene>
    <name evidence="1" type="ORF">XENOCAPTIV_024301</name>
</gene>
<name>A0ABV0SBB2_9TELE</name>
<evidence type="ECO:0000313" key="2">
    <source>
        <dbReference type="Proteomes" id="UP001434883"/>
    </source>
</evidence>
<dbReference type="Proteomes" id="UP001434883">
    <property type="component" value="Unassembled WGS sequence"/>
</dbReference>
<accession>A0ABV0SBB2</accession>
<evidence type="ECO:0008006" key="3">
    <source>
        <dbReference type="Google" id="ProtNLM"/>
    </source>
</evidence>
<dbReference type="EMBL" id="JAHRIN010076185">
    <property type="protein sequence ID" value="MEQ2217845.1"/>
    <property type="molecule type" value="Genomic_DNA"/>
</dbReference>
<comment type="caution">
    <text evidence="1">The sequence shown here is derived from an EMBL/GenBank/DDBJ whole genome shotgun (WGS) entry which is preliminary data.</text>
</comment>
<proteinExistence type="predicted"/>
<reference evidence="1 2" key="1">
    <citation type="submission" date="2021-06" db="EMBL/GenBank/DDBJ databases">
        <authorList>
            <person name="Palmer J.M."/>
        </authorList>
    </citation>
    <scope>NUCLEOTIDE SEQUENCE [LARGE SCALE GENOMIC DNA]</scope>
    <source>
        <strain evidence="1 2">XC_2019</strain>
        <tissue evidence="1">Muscle</tissue>
    </source>
</reference>
<organism evidence="1 2">
    <name type="scientific">Xenoophorus captivus</name>
    <dbReference type="NCBI Taxonomy" id="1517983"/>
    <lineage>
        <taxon>Eukaryota</taxon>
        <taxon>Metazoa</taxon>
        <taxon>Chordata</taxon>
        <taxon>Craniata</taxon>
        <taxon>Vertebrata</taxon>
        <taxon>Euteleostomi</taxon>
        <taxon>Actinopterygii</taxon>
        <taxon>Neopterygii</taxon>
        <taxon>Teleostei</taxon>
        <taxon>Neoteleostei</taxon>
        <taxon>Acanthomorphata</taxon>
        <taxon>Ovalentaria</taxon>
        <taxon>Atherinomorphae</taxon>
        <taxon>Cyprinodontiformes</taxon>
        <taxon>Goodeidae</taxon>
        <taxon>Xenoophorus</taxon>
    </lineage>
</organism>
<sequence length="105" mass="11747">MDPLRLGQQHRPELRLEWRHSPDVRNVQLEYVVAGGVETGGGEEGLYHQNTWVCHQGPLGSVSEREVRQGWHGRALKWAVTTEIEPQVPNQLSLGAAHESCCQDG</sequence>
<protein>
    <recommendedName>
        <fullName evidence="3">MHC class I antigen</fullName>
    </recommendedName>
</protein>
<evidence type="ECO:0000313" key="1">
    <source>
        <dbReference type="EMBL" id="MEQ2217845.1"/>
    </source>
</evidence>
<keyword evidence="2" id="KW-1185">Reference proteome</keyword>